<evidence type="ECO:0000256" key="1">
    <source>
        <dbReference type="SAM" id="MobiDB-lite"/>
    </source>
</evidence>
<dbReference type="AlphaFoldDB" id="A0A017TIZ1"/>
<dbReference type="STRING" id="1192034.CAP_4081"/>
<accession>A0A017TIZ1</accession>
<reference evidence="3 4" key="1">
    <citation type="submission" date="2013-05" db="EMBL/GenBank/DDBJ databases">
        <title>Genome assembly of Chondromyces apiculatus DSM 436.</title>
        <authorList>
            <person name="Sharma G."/>
            <person name="Khatri I."/>
            <person name="Kaur C."/>
            <person name="Mayilraj S."/>
            <person name="Subramanian S."/>
        </authorList>
    </citation>
    <scope>NUCLEOTIDE SEQUENCE [LARGE SCALE GENOMIC DNA]</scope>
    <source>
        <strain evidence="3 4">DSM 436</strain>
    </source>
</reference>
<feature type="region of interest" description="Disordered" evidence="1">
    <location>
        <begin position="255"/>
        <end position="276"/>
    </location>
</feature>
<evidence type="ECO:0000313" key="4">
    <source>
        <dbReference type="Proteomes" id="UP000019678"/>
    </source>
</evidence>
<name>A0A017TIZ1_9BACT</name>
<gene>
    <name evidence="3" type="ORF">CAP_4081</name>
</gene>
<dbReference type="eggNOG" id="COG1657">
    <property type="taxonomic scope" value="Bacteria"/>
</dbReference>
<dbReference type="InterPro" id="IPR025297">
    <property type="entry name" value="DUF4159"/>
</dbReference>
<keyword evidence="4" id="KW-1185">Reference proteome</keyword>
<organism evidence="3 4">
    <name type="scientific">Chondromyces apiculatus DSM 436</name>
    <dbReference type="NCBI Taxonomy" id="1192034"/>
    <lineage>
        <taxon>Bacteria</taxon>
        <taxon>Pseudomonadati</taxon>
        <taxon>Myxococcota</taxon>
        <taxon>Polyangia</taxon>
        <taxon>Polyangiales</taxon>
        <taxon>Polyangiaceae</taxon>
        <taxon>Chondromyces</taxon>
    </lineage>
</organism>
<dbReference type="EMBL" id="ASRX01000003">
    <property type="protein sequence ID" value="EYF08551.1"/>
    <property type="molecule type" value="Genomic_DNA"/>
</dbReference>
<dbReference type="Pfam" id="PF13709">
    <property type="entry name" value="DUF4159"/>
    <property type="match status" value="1"/>
</dbReference>
<dbReference type="Gene3D" id="3.40.50.12140">
    <property type="entry name" value="Domain of unknown function DUF4159"/>
    <property type="match status" value="1"/>
</dbReference>
<evidence type="ECO:0000313" key="3">
    <source>
        <dbReference type="EMBL" id="EYF08551.1"/>
    </source>
</evidence>
<feature type="domain" description="DUF4159" evidence="2">
    <location>
        <begin position="47"/>
        <end position="239"/>
    </location>
</feature>
<dbReference type="OrthoDB" id="9773014at2"/>
<dbReference type="Proteomes" id="UP000019678">
    <property type="component" value="Unassembled WGS sequence"/>
</dbReference>
<comment type="caution">
    <text evidence="3">The sequence shown here is derived from an EMBL/GenBank/DDBJ whole genome shotgun (WGS) entry which is preliminary data.</text>
</comment>
<sequence length="276" mass="29505">MARAGFRLSLHRREVLGALAAAGAGILLPREAHAFGEEGAFNPRPLLTGKARWEGVRTTAPGHWSVELEGRTSAPAHRSPRPVRADEPVLLAEPFVLWGGDADLPPLTEREVSGLRRFIALGGIMLVDDFAPETGAFTRGAKRELARVIPEGAVIPIGAENVVFRSFYLMQRAVGRVEGPAQLQAIVRGGLPQVIFSAHDLCGALAEGEGGPSVAITPGGDRQRELAVRLCVNIAMYVLCSNYKDDQVHAPFLMRRRAPGDEGGSGKPAPRPPGRP</sequence>
<proteinExistence type="predicted"/>
<protein>
    <recommendedName>
        <fullName evidence="2">DUF4159 domain-containing protein</fullName>
    </recommendedName>
</protein>
<dbReference type="InterPro" id="IPR006311">
    <property type="entry name" value="TAT_signal"/>
</dbReference>
<evidence type="ECO:0000259" key="2">
    <source>
        <dbReference type="Pfam" id="PF13709"/>
    </source>
</evidence>
<dbReference type="PROSITE" id="PS51318">
    <property type="entry name" value="TAT"/>
    <property type="match status" value="1"/>
</dbReference>